<dbReference type="Gene3D" id="3.90.70.10">
    <property type="entry name" value="Cysteine proteinases"/>
    <property type="match status" value="1"/>
</dbReference>
<organism evidence="10 11">
    <name type="scientific">Cerrena zonata</name>
    <dbReference type="NCBI Taxonomy" id="2478898"/>
    <lineage>
        <taxon>Eukaryota</taxon>
        <taxon>Fungi</taxon>
        <taxon>Dikarya</taxon>
        <taxon>Basidiomycota</taxon>
        <taxon>Agaricomycotina</taxon>
        <taxon>Agaricomycetes</taxon>
        <taxon>Polyporales</taxon>
        <taxon>Cerrenaceae</taxon>
        <taxon>Cerrena</taxon>
    </lineage>
</organism>
<dbReference type="PROSITE" id="PS00973">
    <property type="entry name" value="USP_2"/>
    <property type="match status" value="1"/>
</dbReference>
<keyword evidence="7" id="KW-0788">Thiol protease</keyword>
<name>A0AAW0GTT1_9APHY</name>
<feature type="region of interest" description="Disordered" evidence="8">
    <location>
        <begin position="469"/>
        <end position="492"/>
    </location>
</feature>
<dbReference type="PANTHER" id="PTHR24006:SF888">
    <property type="entry name" value="UBIQUITIN CARBOXYL-TERMINAL HYDROLASE 30"/>
    <property type="match status" value="1"/>
</dbReference>
<accession>A0AAW0GTT1</accession>
<evidence type="ECO:0000256" key="2">
    <source>
        <dbReference type="ARBA" id="ARBA00009085"/>
    </source>
</evidence>
<dbReference type="InterPro" id="IPR050164">
    <property type="entry name" value="Peptidase_C19"/>
</dbReference>
<evidence type="ECO:0000256" key="4">
    <source>
        <dbReference type="ARBA" id="ARBA00022670"/>
    </source>
</evidence>
<dbReference type="PROSITE" id="PS50235">
    <property type="entry name" value="USP_3"/>
    <property type="match status" value="1"/>
</dbReference>
<reference evidence="10 11" key="1">
    <citation type="submission" date="2022-09" db="EMBL/GenBank/DDBJ databases">
        <authorList>
            <person name="Palmer J.M."/>
        </authorList>
    </citation>
    <scope>NUCLEOTIDE SEQUENCE [LARGE SCALE GENOMIC DNA]</scope>
    <source>
        <strain evidence="10 11">DSM 7382</strain>
    </source>
</reference>
<keyword evidence="11" id="KW-1185">Reference proteome</keyword>
<feature type="compositionally biased region" description="Polar residues" evidence="8">
    <location>
        <begin position="593"/>
        <end position="609"/>
    </location>
</feature>
<dbReference type="PANTHER" id="PTHR24006">
    <property type="entry name" value="UBIQUITIN CARBOXYL-TERMINAL HYDROLASE"/>
    <property type="match status" value="1"/>
</dbReference>
<dbReference type="InterPro" id="IPR001394">
    <property type="entry name" value="Peptidase_C19_UCH"/>
</dbReference>
<gene>
    <name evidence="10" type="ORF">QCA50_000772</name>
</gene>
<dbReference type="GO" id="GO:0005829">
    <property type="term" value="C:cytosol"/>
    <property type="evidence" value="ECO:0007669"/>
    <property type="project" value="TreeGrafter"/>
</dbReference>
<dbReference type="Proteomes" id="UP001385951">
    <property type="component" value="Unassembled WGS sequence"/>
</dbReference>
<keyword evidence="4" id="KW-0645">Protease</keyword>
<proteinExistence type="inferred from homology"/>
<feature type="region of interest" description="Disordered" evidence="8">
    <location>
        <begin position="593"/>
        <end position="701"/>
    </location>
</feature>
<evidence type="ECO:0000256" key="6">
    <source>
        <dbReference type="ARBA" id="ARBA00022801"/>
    </source>
</evidence>
<dbReference type="InterPro" id="IPR038765">
    <property type="entry name" value="Papain-like_cys_pep_sf"/>
</dbReference>
<dbReference type="SUPFAM" id="SSF54001">
    <property type="entry name" value="Cysteine proteinases"/>
    <property type="match status" value="1"/>
</dbReference>
<feature type="domain" description="USP" evidence="9">
    <location>
        <begin position="59"/>
        <end position="522"/>
    </location>
</feature>
<evidence type="ECO:0000256" key="1">
    <source>
        <dbReference type="ARBA" id="ARBA00000707"/>
    </source>
</evidence>
<dbReference type="EMBL" id="JASBNA010000001">
    <property type="protein sequence ID" value="KAK7696127.1"/>
    <property type="molecule type" value="Genomic_DNA"/>
</dbReference>
<dbReference type="GO" id="GO:0006508">
    <property type="term" value="P:proteolysis"/>
    <property type="evidence" value="ECO:0007669"/>
    <property type="project" value="UniProtKB-KW"/>
</dbReference>
<protein>
    <recommendedName>
        <fullName evidence="3">ubiquitinyl hydrolase 1</fullName>
        <ecNumber evidence="3">3.4.19.12</ecNumber>
    </recommendedName>
</protein>
<evidence type="ECO:0000256" key="5">
    <source>
        <dbReference type="ARBA" id="ARBA00022786"/>
    </source>
</evidence>
<dbReference type="InterPro" id="IPR018200">
    <property type="entry name" value="USP_CS"/>
</dbReference>
<keyword evidence="6" id="KW-0378">Hydrolase</keyword>
<dbReference type="GO" id="GO:0016579">
    <property type="term" value="P:protein deubiquitination"/>
    <property type="evidence" value="ECO:0007669"/>
    <property type="project" value="InterPro"/>
</dbReference>
<evidence type="ECO:0000256" key="7">
    <source>
        <dbReference type="ARBA" id="ARBA00022807"/>
    </source>
</evidence>
<dbReference type="EC" id="3.4.19.12" evidence="3"/>
<sequence length="701" mass="77353">MVLENLSLIFPWNWYSGHGSPSSGRKKQKKLVRTRAEQLGANGDAIGRGPRGNEDGYYPGIVNISGTYCFMDSTLQAMASLTYLQPYVDEIHSKAEAFDVPTPVIDALRDILHTLNSPVSSPRAIRPLEMIDALAQHSKGKHNSLFSSREHQDAQELFQLVSECIKTEAAAVDKETSRDRGLGGLSQDSPQANRELAKSVFDGLTANRRSCLECGYTEAVMHFGFDNWQLTVPPANSCYLQDCLSDYTRLESLEDCICQKCSMLATWKKLEEEAERLSREASEQEASSSKKKRAREARRLASRVKSALTEGRIEDDIKGIKLEKVFSKESTKQAMIARPPPVLALHLNRSSWGHYATKNNCHIIFPELLDLTPYTTSGRLSTVPNKPISDQGSYLPRSTTPTPATFTTRVVYRLAAIVCHFGQHSFGHYICYRRKPRPLSSGAKRFAPPKLPCPLGCTCERCRLYGPIRDEDETDPTAKPTSSRSPPGQGWLRISDERVDEVGLEEVLREGSAAFMLYYERIVQPGVYLSSSPRGSEETLKPRMNGSNASLHTVSTDASVKTEETAVEHKEKIVAPIPRVPGARIVRNVSAQRSRSLSISPPSQNSVLSSGLPHPLASVPVEEASHSKPLQNGDALHHHSKPRSTTSPNSSPKKKPRSKASLHPEHNTPPTELHMMSSTAASSTPKLIPNTDDARLTSVVS</sequence>
<feature type="region of interest" description="Disordered" evidence="8">
    <location>
        <begin position="531"/>
        <end position="559"/>
    </location>
</feature>
<dbReference type="CDD" id="cd02662">
    <property type="entry name" value="Peptidase_C19F"/>
    <property type="match status" value="1"/>
</dbReference>
<feature type="compositionally biased region" description="Polar residues" evidence="8">
    <location>
        <begin position="676"/>
        <end position="685"/>
    </location>
</feature>
<comment type="caution">
    <text evidence="10">The sequence shown here is derived from an EMBL/GenBank/DDBJ whole genome shotgun (WGS) entry which is preliminary data.</text>
</comment>
<dbReference type="InterPro" id="IPR028889">
    <property type="entry name" value="USP"/>
</dbReference>
<evidence type="ECO:0000313" key="11">
    <source>
        <dbReference type="Proteomes" id="UP001385951"/>
    </source>
</evidence>
<evidence type="ECO:0000259" key="9">
    <source>
        <dbReference type="PROSITE" id="PS50235"/>
    </source>
</evidence>
<feature type="region of interest" description="Disordered" evidence="8">
    <location>
        <begin position="277"/>
        <end position="297"/>
    </location>
</feature>
<evidence type="ECO:0000256" key="3">
    <source>
        <dbReference type="ARBA" id="ARBA00012759"/>
    </source>
</evidence>
<dbReference type="GO" id="GO:0004843">
    <property type="term" value="F:cysteine-type deubiquitinase activity"/>
    <property type="evidence" value="ECO:0007669"/>
    <property type="project" value="UniProtKB-EC"/>
</dbReference>
<evidence type="ECO:0000313" key="10">
    <source>
        <dbReference type="EMBL" id="KAK7696127.1"/>
    </source>
</evidence>
<dbReference type="GO" id="GO:0005634">
    <property type="term" value="C:nucleus"/>
    <property type="evidence" value="ECO:0007669"/>
    <property type="project" value="TreeGrafter"/>
</dbReference>
<dbReference type="Pfam" id="PF00443">
    <property type="entry name" value="UCH"/>
    <property type="match status" value="1"/>
</dbReference>
<keyword evidence="5" id="KW-0833">Ubl conjugation pathway</keyword>
<dbReference type="AlphaFoldDB" id="A0AAW0GTT1"/>
<evidence type="ECO:0000256" key="8">
    <source>
        <dbReference type="SAM" id="MobiDB-lite"/>
    </source>
</evidence>
<feature type="compositionally biased region" description="Polar residues" evidence="8">
    <location>
        <begin position="545"/>
        <end position="559"/>
    </location>
</feature>
<comment type="catalytic activity">
    <reaction evidence="1">
        <text>Thiol-dependent hydrolysis of ester, thioester, amide, peptide and isopeptide bonds formed by the C-terminal Gly of ubiquitin (a 76-residue protein attached to proteins as an intracellular targeting signal).</text>
        <dbReference type="EC" id="3.4.19.12"/>
    </reaction>
</comment>
<comment type="similarity">
    <text evidence="2">Belongs to the peptidase C19 family.</text>
</comment>